<dbReference type="Pfam" id="PF17917">
    <property type="entry name" value="RT_RNaseH"/>
    <property type="match status" value="1"/>
</dbReference>
<keyword evidence="1" id="KW-0808">Transferase</keyword>
<dbReference type="InterPro" id="IPR000477">
    <property type="entry name" value="RT_dom"/>
</dbReference>
<dbReference type="InterPro" id="IPR043128">
    <property type="entry name" value="Rev_trsase/Diguanyl_cyclase"/>
</dbReference>
<keyword evidence="5" id="KW-0378">Hydrolase</keyword>
<dbReference type="InterPro" id="IPR012337">
    <property type="entry name" value="RNaseH-like_sf"/>
</dbReference>
<dbReference type="InterPro" id="IPR041588">
    <property type="entry name" value="Integrase_H2C2"/>
</dbReference>
<dbReference type="Pfam" id="PF17921">
    <property type="entry name" value="Integrase_H2C2"/>
    <property type="match status" value="1"/>
</dbReference>
<accession>A0A9P3GC36</accession>
<keyword evidence="8" id="KW-0511">Multifunctional enzyme</keyword>
<dbReference type="Pfam" id="PF00078">
    <property type="entry name" value="RVT_1"/>
    <property type="match status" value="1"/>
</dbReference>
<dbReference type="AlphaFoldDB" id="A0A9P3GC36"/>
<feature type="region of interest" description="Disordered" evidence="9">
    <location>
        <begin position="458"/>
        <end position="505"/>
    </location>
</feature>
<dbReference type="InterPro" id="IPR050951">
    <property type="entry name" value="Retrovirus_Pol_polyprotein"/>
</dbReference>
<dbReference type="Proteomes" id="UP000703269">
    <property type="component" value="Unassembled WGS sequence"/>
</dbReference>
<feature type="domain" description="Reverse transcriptase" evidence="10">
    <location>
        <begin position="1"/>
        <end position="205"/>
    </location>
</feature>
<dbReference type="GO" id="GO:0004519">
    <property type="term" value="F:endonuclease activity"/>
    <property type="evidence" value="ECO:0007669"/>
    <property type="project" value="UniProtKB-KW"/>
</dbReference>
<evidence type="ECO:0000256" key="2">
    <source>
        <dbReference type="ARBA" id="ARBA00022695"/>
    </source>
</evidence>
<dbReference type="PANTHER" id="PTHR37984:SF5">
    <property type="entry name" value="PROTEIN NYNRIN-LIKE"/>
    <property type="match status" value="1"/>
</dbReference>
<evidence type="ECO:0008006" key="14">
    <source>
        <dbReference type="Google" id="ProtNLM"/>
    </source>
</evidence>
<dbReference type="GO" id="GO:0016787">
    <property type="term" value="F:hydrolase activity"/>
    <property type="evidence" value="ECO:0007669"/>
    <property type="project" value="UniProtKB-KW"/>
</dbReference>
<dbReference type="PANTHER" id="PTHR37984">
    <property type="entry name" value="PROTEIN CBG26694"/>
    <property type="match status" value="1"/>
</dbReference>
<dbReference type="SUPFAM" id="SSF56672">
    <property type="entry name" value="DNA/RNA polymerases"/>
    <property type="match status" value="1"/>
</dbReference>
<dbReference type="InterPro" id="IPR041373">
    <property type="entry name" value="RT_RNaseH"/>
</dbReference>
<dbReference type="GO" id="GO:0003964">
    <property type="term" value="F:RNA-directed DNA polymerase activity"/>
    <property type="evidence" value="ECO:0007669"/>
    <property type="project" value="UniProtKB-KW"/>
</dbReference>
<feature type="compositionally biased region" description="Basic and acidic residues" evidence="9">
    <location>
        <begin position="466"/>
        <end position="489"/>
    </location>
</feature>
<dbReference type="CDD" id="cd09274">
    <property type="entry name" value="RNase_HI_RT_Ty3"/>
    <property type="match status" value="1"/>
</dbReference>
<dbReference type="GO" id="GO:0003723">
    <property type="term" value="F:RNA binding"/>
    <property type="evidence" value="ECO:0007669"/>
    <property type="project" value="UniProtKB-KW"/>
</dbReference>
<dbReference type="InterPro" id="IPR043502">
    <property type="entry name" value="DNA/RNA_pol_sf"/>
</dbReference>
<protein>
    <recommendedName>
        <fullName evidence="14">Integrase catalytic domain-containing protein</fullName>
    </recommendedName>
</protein>
<organism evidence="12 13">
    <name type="scientific">Phanerochaete sordida</name>
    <dbReference type="NCBI Taxonomy" id="48140"/>
    <lineage>
        <taxon>Eukaryota</taxon>
        <taxon>Fungi</taxon>
        <taxon>Dikarya</taxon>
        <taxon>Basidiomycota</taxon>
        <taxon>Agaricomycotina</taxon>
        <taxon>Agaricomycetes</taxon>
        <taxon>Polyporales</taxon>
        <taxon>Phanerochaetaceae</taxon>
        <taxon>Phanerochaete</taxon>
    </lineage>
</organism>
<dbReference type="GO" id="GO:0015074">
    <property type="term" value="P:DNA integration"/>
    <property type="evidence" value="ECO:0007669"/>
    <property type="project" value="InterPro"/>
</dbReference>
<dbReference type="Gene3D" id="3.30.420.10">
    <property type="entry name" value="Ribonuclease H-like superfamily/Ribonuclease H"/>
    <property type="match status" value="1"/>
</dbReference>
<gene>
    <name evidence="12" type="ORF">PsYK624_072630</name>
</gene>
<feature type="region of interest" description="Disordered" evidence="9">
    <location>
        <begin position="539"/>
        <end position="579"/>
    </location>
</feature>
<dbReference type="InterPro" id="IPR036397">
    <property type="entry name" value="RNaseH_sf"/>
</dbReference>
<evidence type="ECO:0000313" key="12">
    <source>
        <dbReference type="EMBL" id="GJE91114.1"/>
    </source>
</evidence>
<keyword evidence="7" id="KW-0695">RNA-directed DNA polymerase</keyword>
<dbReference type="FunFam" id="3.30.70.270:FF:000026">
    <property type="entry name" value="Transposon Ty3-G Gag-Pol polyprotein"/>
    <property type="match status" value="1"/>
</dbReference>
<keyword evidence="6" id="KW-0694">RNA-binding</keyword>
<evidence type="ECO:0000313" key="13">
    <source>
        <dbReference type="Proteomes" id="UP000703269"/>
    </source>
</evidence>
<dbReference type="EMBL" id="BPQB01000020">
    <property type="protein sequence ID" value="GJE91114.1"/>
    <property type="molecule type" value="Genomic_DNA"/>
</dbReference>
<name>A0A9P3GC36_9APHY</name>
<keyword evidence="13" id="KW-1185">Reference proteome</keyword>
<evidence type="ECO:0000256" key="8">
    <source>
        <dbReference type="ARBA" id="ARBA00023268"/>
    </source>
</evidence>
<reference evidence="12 13" key="1">
    <citation type="submission" date="2021-08" db="EMBL/GenBank/DDBJ databases">
        <title>Draft Genome Sequence of Phanerochaete sordida strain YK-624.</title>
        <authorList>
            <person name="Mori T."/>
            <person name="Dohra H."/>
            <person name="Suzuki T."/>
            <person name="Kawagishi H."/>
            <person name="Hirai H."/>
        </authorList>
    </citation>
    <scope>NUCLEOTIDE SEQUENCE [LARGE SCALE GENOMIC DNA]</scope>
    <source>
        <strain evidence="12 13">YK-624</strain>
    </source>
</reference>
<dbReference type="OrthoDB" id="3271192at2759"/>
<dbReference type="InterPro" id="IPR041577">
    <property type="entry name" value="RT_RNaseH_2"/>
</dbReference>
<keyword evidence="4" id="KW-0255">Endonuclease</keyword>
<dbReference type="Pfam" id="PF17919">
    <property type="entry name" value="RT_RNaseH_2"/>
    <property type="match status" value="1"/>
</dbReference>
<dbReference type="PROSITE" id="PS50878">
    <property type="entry name" value="RT_POL"/>
    <property type="match status" value="1"/>
</dbReference>
<evidence type="ECO:0000256" key="1">
    <source>
        <dbReference type="ARBA" id="ARBA00022679"/>
    </source>
</evidence>
<dbReference type="Gene3D" id="3.10.10.10">
    <property type="entry name" value="HIV Type 1 Reverse Transcriptase, subunit A, domain 1"/>
    <property type="match status" value="1"/>
</dbReference>
<evidence type="ECO:0000256" key="3">
    <source>
        <dbReference type="ARBA" id="ARBA00022722"/>
    </source>
</evidence>
<evidence type="ECO:0000259" key="10">
    <source>
        <dbReference type="PROSITE" id="PS50878"/>
    </source>
</evidence>
<evidence type="ECO:0000259" key="11">
    <source>
        <dbReference type="PROSITE" id="PS50994"/>
    </source>
</evidence>
<dbReference type="InterPro" id="IPR001584">
    <property type="entry name" value="Integrase_cat-core"/>
</dbReference>
<dbReference type="FunFam" id="3.30.70.270:FF:000003">
    <property type="entry name" value="Transposon Ty3-G Gag-Pol polyprotein"/>
    <property type="match status" value="1"/>
</dbReference>
<dbReference type="Gene3D" id="1.10.340.70">
    <property type="match status" value="1"/>
</dbReference>
<dbReference type="SUPFAM" id="SSF53098">
    <property type="entry name" value="Ribonuclease H-like"/>
    <property type="match status" value="1"/>
</dbReference>
<keyword evidence="2" id="KW-0548">Nucleotidyltransferase</keyword>
<evidence type="ECO:0000256" key="6">
    <source>
        <dbReference type="ARBA" id="ARBA00022884"/>
    </source>
</evidence>
<feature type="domain" description="Integrase catalytic" evidence="11">
    <location>
        <begin position="739"/>
        <end position="819"/>
    </location>
</feature>
<evidence type="ECO:0000256" key="5">
    <source>
        <dbReference type="ARBA" id="ARBA00022801"/>
    </source>
</evidence>
<feature type="compositionally biased region" description="Basic residues" evidence="9">
    <location>
        <begin position="549"/>
        <end position="561"/>
    </location>
</feature>
<sequence length="819" mass="92469">MYGSSPAKRLVIEEQLKKWFEQDVIEPSISPWSAPVVIAYRNGKPRFCVDYRKLNAQTIADEFPIPRQSEILAALSGAQVLSSLDALAGFTQMEFDESEREKTAFRTHLGLFQFKRMPFGLKNGPSIFQRTMQSILSPFLWLFCLMYIDDIVVYSKSYEEHIEHLDKVLGACEEAGLTLSPAKCHLFYPSVLLLGHKVSRLGLSTHAEKVKAILELAAPTKVSQLQTFLGLVGYFSSFIPYYSMIAAPLFALLKKNTPWRWGKDEAHAFEELKKALQQTPVLGHPEQGRPYRLYTDASDEALGCALQQVQPILAADLQDTRFYERLRKAFEEKKPVPKLVTTLAGAPEDITFADDWGPTLDQTSVHVERVIGYWSRTFKQAERNYSATEREALAAKEGLIKFQPFIEGERIALVTDHAALQWAQTYENANRRLAAWGAVFSAYKPGLVICHRPGRVHSNVDPLSRLPRDPRTGEVRGPPEHQSHTKDDSTAIAPDNAPAERQERARACAPKAVFLAESSGDEPFAKSVFAVTRAAVRRARGVEEPAPPQRKREKRQTKAKTPKSAPADASAAVHDPEVGVEASTDLFEKKSQWEEENEPPQAPLLHLEEQRRKDFVEGYAKDPYFGSRWQDPAASTDSWYAGKRFYRDADGLLFFRDADFQPRLCVPASLRPAVLRALHESPFDTAHAGSERLWKKMSNIFYWPRMRKDVKRFCATCDVCQKAKPRNFSRYGRLLPNAIASRPFESVSMDLIVGLPMSEGFNAIWVVVDRLTKFVLFVPTTSGLSAEGFADLFVKHVACKFGIPEYIITDRDPRWTSDF</sequence>
<keyword evidence="3" id="KW-0540">Nuclease</keyword>
<dbReference type="GO" id="GO:0005634">
    <property type="term" value="C:nucleus"/>
    <property type="evidence" value="ECO:0007669"/>
    <property type="project" value="UniProtKB-ARBA"/>
</dbReference>
<dbReference type="CDD" id="cd01647">
    <property type="entry name" value="RT_LTR"/>
    <property type="match status" value="1"/>
</dbReference>
<proteinExistence type="predicted"/>
<dbReference type="PROSITE" id="PS50994">
    <property type="entry name" value="INTEGRASE"/>
    <property type="match status" value="1"/>
</dbReference>
<dbReference type="FunFam" id="1.10.340.70:FF:000001">
    <property type="entry name" value="Retrovirus-related Pol polyprotein from transposon gypsy-like Protein"/>
    <property type="match status" value="1"/>
</dbReference>
<evidence type="ECO:0000256" key="4">
    <source>
        <dbReference type="ARBA" id="ARBA00022759"/>
    </source>
</evidence>
<dbReference type="Gene3D" id="3.30.70.270">
    <property type="match status" value="2"/>
</dbReference>
<evidence type="ECO:0000256" key="7">
    <source>
        <dbReference type="ARBA" id="ARBA00022918"/>
    </source>
</evidence>
<comment type="caution">
    <text evidence="12">The sequence shown here is derived from an EMBL/GenBank/DDBJ whole genome shotgun (WGS) entry which is preliminary data.</text>
</comment>
<evidence type="ECO:0000256" key="9">
    <source>
        <dbReference type="SAM" id="MobiDB-lite"/>
    </source>
</evidence>